<accession>A0A645JKK6</accession>
<evidence type="ECO:0000256" key="1">
    <source>
        <dbReference type="SAM" id="MobiDB-lite"/>
    </source>
</evidence>
<comment type="caution">
    <text evidence="2">The sequence shown here is derived from an EMBL/GenBank/DDBJ whole genome shotgun (WGS) entry which is preliminary data.</text>
</comment>
<feature type="compositionally biased region" description="Basic and acidic residues" evidence="1">
    <location>
        <begin position="117"/>
        <end position="130"/>
    </location>
</feature>
<evidence type="ECO:0000313" key="2">
    <source>
        <dbReference type="EMBL" id="MPN63887.1"/>
    </source>
</evidence>
<feature type="compositionally biased region" description="Polar residues" evidence="1">
    <location>
        <begin position="73"/>
        <end position="83"/>
    </location>
</feature>
<gene>
    <name evidence="2" type="ORF">SDC9_211654</name>
</gene>
<sequence length="130" mass="14329">MGKYPNDALVPKFALLNAFNTGKTAGKEIMILQLEQIALNYAKTPEGEKAKEMLKYLKSELELQKTDEEGNVINENKVQTAKSTPEPIRSNPRQEAPVQMSAEPAAPGTNIPPTVQKGEEQKVKGEIKTH</sequence>
<protein>
    <submittedName>
        <fullName evidence="2">Uncharacterized protein</fullName>
    </submittedName>
</protein>
<name>A0A645JKK6_9ZZZZ</name>
<reference evidence="2" key="1">
    <citation type="submission" date="2019-08" db="EMBL/GenBank/DDBJ databases">
        <authorList>
            <person name="Kucharzyk K."/>
            <person name="Murdoch R.W."/>
            <person name="Higgins S."/>
            <person name="Loffler F."/>
        </authorList>
    </citation>
    <scope>NUCLEOTIDE SEQUENCE</scope>
</reference>
<feature type="region of interest" description="Disordered" evidence="1">
    <location>
        <begin position="67"/>
        <end position="130"/>
    </location>
</feature>
<organism evidence="2">
    <name type="scientific">bioreactor metagenome</name>
    <dbReference type="NCBI Taxonomy" id="1076179"/>
    <lineage>
        <taxon>unclassified sequences</taxon>
        <taxon>metagenomes</taxon>
        <taxon>ecological metagenomes</taxon>
    </lineage>
</organism>
<proteinExistence type="predicted"/>
<dbReference type="AlphaFoldDB" id="A0A645JKK6"/>
<dbReference type="EMBL" id="VSSQ01143949">
    <property type="protein sequence ID" value="MPN63887.1"/>
    <property type="molecule type" value="Genomic_DNA"/>
</dbReference>